<feature type="binding site" evidence="5">
    <location>
        <position position="227"/>
    </location>
    <ligand>
        <name>FAD</name>
        <dbReference type="ChEBI" id="CHEBI:57692"/>
    </ligand>
</feature>
<name>A0A7R9Q037_9ACAR</name>
<evidence type="ECO:0000256" key="2">
    <source>
        <dbReference type="ARBA" id="ARBA00010790"/>
    </source>
</evidence>
<dbReference type="OrthoDB" id="6491738at2759"/>
<keyword evidence="4 5" id="KW-0274">FAD</keyword>
<proteinExistence type="inferred from homology"/>
<evidence type="ECO:0000259" key="7">
    <source>
        <dbReference type="PROSITE" id="PS00624"/>
    </source>
</evidence>
<dbReference type="SUPFAM" id="SSF51905">
    <property type="entry name" value="FAD/NAD(P)-binding domain"/>
    <property type="match status" value="1"/>
</dbReference>
<dbReference type="InterPro" id="IPR036188">
    <property type="entry name" value="FAD/NAD-bd_sf"/>
</dbReference>
<comment type="similarity">
    <text evidence="2">Belongs to the GMC oxidoreductase family.</text>
</comment>
<reference evidence="8" key="1">
    <citation type="submission" date="2020-11" db="EMBL/GenBank/DDBJ databases">
        <authorList>
            <person name="Tran Van P."/>
        </authorList>
    </citation>
    <scope>NUCLEOTIDE SEQUENCE</scope>
</reference>
<dbReference type="AlphaFoldDB" id="A0A7R9Q037"/>
<feature type="chain" id="PRO_5035680498" description="Glucose-methanol-choline oxidoreductase N-terminal domain-containing protein" evidence="6">
    <location>
        <begin position="16"/>
        <end position="601"/>
    </location>
</feature>
<evidence type="ECO:0000313" key="9">
    <source>
        <dbReference type="Proteomes" id="UP000759131"/>
    </source>
</evidence>
<dbReference type="PANTHER" id="PTHR11552:SF147">
    <property type="entry name" value="CHOLINE DEHYDROGENASE, MITOCHONDRIAL"/>
    <property type="match status" value="1"/>
</dbReference>
<dbReference type="PROSITE" id="PS00624">
    <property type="entry name" value="GMC_OXRED_2"/>
    <property type="match status" value="1"/>
</dbReference>
<evidence type="ECO:0000256" key="4">
    <source>
        <dbReference type="ARBA" id="ARBA00022827"/>
    </source>
</evidence>
<dbReference type="Gene3D" id="3.50.50.60">
    <property type="entry name" value="FAD/NAD(P)-binding domain"/>
    <property type="match status" value="3"/>
</dbReference>
<evidence type="ECO:0000313" key="8">
    <source>
        <dbReference type="EMBL" id="CAD7626698.1"/>
    </source>
</evidence>
<dbReference type="EMBL" id="OC858643">
    <property type="protein sequence ID" value="CAD7626698.1"/>
    <property type="molecule type" value="Genomic_DNA"/>
</dbReference>
<dbReference type="Pfam" id="PF00732">
    <property type="entry name" value="GMC_oxred_N"/>
    <property type="match status" value="1"/>
</dbReference>
<dbReference type="Pfam" id="PF05199">
    <property type="entry name" value="GMC_oxred_C"/>
    <property type="match status" value="1"/>
</dbReference>
<dbReference type="PIRSF" id="PIRSF000137">
    <property type="entry name" value="Alcohol_oxidase"/>
    <property type="match status" value="1"/>
</dbReference>
<feature type="signal peptide" evidence="6">
    <location>
        <begin position="1"/>
        <end position="15"/>
    </location>
</feature>
<evidence type="ECO:0000256" key="1">
    <source>
        <dbReference type="ARBA" id="ARBA00001974"/>
    </source>
</evidence>
<dbReference type="Proteomes" id="UP000759131">
    <property type="component" value="Unassembled WGS sequence"/>
</dbReference>
<evidence type="ECO:0000256" key="5">
    <source>
        <dbReference type="PIRSR" id="PIRSR000137-2"/>
    </source>
</evidence>
<organism evidence="8">
    <name type="scientific">Medioppia subpectinata</name>
    <dbReference type="NCBI Taxonomy" id="1979941"/>
    <lineage>
        <taxon>Eukaryota</taxon>
        <taxon>Metazoa</taxon>
        <taxon>Ecdysozoa</taxon>
        <taxon>Arthropoda</taxon>
        <taxon>Chelicerata</taxon>
        <taxon>Arachnida</taxon>
        <taxon>Acari</taxon>
        <taxon>Acariformes</taxon>
        <taxon>Sarcoptiformes</taxon>
        <taxon>Oribatida</taxon>
        <taxon>Brachypylina</taxon>
        <taxon>Oppioidea</taxon>
        <taxon>Oppiidae</taxon>
        <taxon>Medioppia</taxon>
    </lineage>
</organism>
<dbReference type="GO" id="GO:0050660">
    <property type="term" value="F:flavin adenine dinucleotide binding"/>
    <property type="evidence" value="ECO:0007669"/>
    <property type="project" value="InterPro"/>
</dbReference>
<dbReference type="EMBL" id="CAJPIZ010004068">
    <property type="protein sequence ID" value="CAG2107128.1"/>
    <property type="molecule type" value="Genomic_DNA"/>
</dbReference>
<dbReference type="InterPro" id="IPR000172">
    <property type="entry name" value="GMC_OxRdtase_N"/>
</dbReference>
<dbReference type="InterPro" id="IPR007867">
    <property type="entry name" value="GMC_OxRtase_C"/>
</dbReference>
<accession>A0A7R9Q037</accession>
<dbReference type="SUPFAM" id="SSF54373">
    <property type="entry name" value="FAD-linked reductases, C-terminal domain"/>
    <property type="match status" value="1"/>
</dbReference>
<dbReference type="Gene3D" id="3.30.560.10">
    <property type="entry name" value="Glucose Oxidase, domain 3"/>
    <property type="match status" value="2"/>
</dbReference>
<dbReference type="PANTHER" id="PTHR11552">
    <property type="entry name" value="GLUCOSE-METHANOL-CHOLINE GMC OXIDOREDUCTASE"/>
    <property type="match status" value="1"/>
</dbReference>
<protein>
    <recommendedName>
        <fullName evidence="7">Glucose-methanol-choline oxidoreductase N-terminal domain-containing protein</fullName>
    </recommendedName>
</protein>
<dbReference type="InterPro" id="IPR012132">
    <property type="entry name" value="GMC_OxRdtase"/>
</dbReference>
<feature type="domain" description="Glucose-methanol-choline oxidoreductase N-terminal" evidence="7">
    <location>
        <begin position="290"/>
        <end position="304"/>
    </location>
</feature>
<gene>
    <name evidence="8" type="ORF">OSB1V03_LOCUS7130</name>
</gene>
<keyword evidence="3" id="KW-0285">Flavoprotein</keyword>
<sequence length="601" mass="67376">MTLISLTLKLLTVSTFILRRDTENKLITRHQVYNKTYDFIVIGSGSAGGPVAYRLAATPSVRVLLLEAGPVNSVVNDIPIEYVTLFQSEYDWNYAEETVGHPDRKFLPAREFGAQGWSYPEVLPYFKKFENNTDPAIVLANPKYHSTQGLVEITSWPEPVDGIIDIHQKALNAWGVQNTDINGPVQRGTAIAQAFIDSRGRRTSTANAYLNPNPFPANLHISTDSLVTKVLFNANAYLNPNPFPANLDISTDSLVTKVLFNGLTARGVEFVKNGRTYRVNTRREVIVSAGAVNTPQLLMLSGVGPRDQLTAFGIPVVADLPVGHNLQNHAALDINFLIKDQFKHLVNSGDSDLNVDKLYEYFVNNTGELTKYYNSITYLNTKSNANPDFPNVAFETALLKYPKDPSKVTVVEFGPLKDEWNRYYSEYLDKNFFFVQPILERVRSYGYVRLQSSDPSVYPIINSNFLSHPLDFEDFVHITKFVFRFFEKSAISSYVKRAKPIPGCRMCPGVRFTHECDPYIRCLIRQITYTGYHLVGTCRMGAADRPDTVVDPRLRVKGVRGLRVCDASIMPTITNGNTNAPTIMIGEKCADLIKQDNALPM</sequence>
<evidence type="ECO:0000256" key="3">
    <source>
        <dbReference type="ARBA" id="ARBA00022630"/>
    </source>
</evidence>
<evidence type="ECO:0000256" key="6">
    <source>
        <dbReference type="SAM" id="SignalP"/>
    </source>
</evidence>
<keyword evidence="6" id="KW-0732">Signal</keyword>
<comment type="cofactor">
    <cofactor evidence="1 5">
        <name>FAD</name>
        <dbReference type="ChEBI" id="CHEBI:57692"/>
    </cofactor>
</comment>
<dbReference type="GO" id="GO:0016614">
    <property type="term" value="F:oxidoreductase activity, acting on CH-OH group of donors"/>
    <property type="evidence" value="ECO:0007669"/>
    <property type="project" value="InterPro"/>
</dbReference>
<keyword evidence="9" id="KW-1185">Reference proteome</keyword>